<dbReference type="PANTHER" id="PTHR13789">
    <property type="entry name" value="MONOOXYGENASE"/>
    <property type="match status" value="1"/>
</dbReference>
<accession>A0A179V2F8</accession>
<name>A0A179V2F8_BLAGS</name>
<dbReference type="GO" id="GO:0071949">
    <property type="term" value="F:FAD binding"/>
    <property type="evidence" value="ECO:0007669"/>
    <property type="project" value="InterPro"/>
</dbReference>
<dbReference type="OrthoDB" id="16820at2759"/>
<dbReference type="InterPro" id="IPR036188">
    <property type="entry name" value="FAD/NAD-bd_sf"/>
</dbReference>
<evidence type="ECO:0000256" key="2">
    <source>
        <dbReference type="ARBA" id="ARBA00022630"/>
    </source>
</evidence>
<feature type="domain" description="FAD-binding" evidence="6">
    <location>
        <begin position="6"/>
        <end position="69"/>
    </location>
</feature>
<dbReference type="Pfam" id="PF01494">
    <property type="entry name" value="FAD_binding_3"/>
    <property type="match status" value="1"/>
</dbReference>
<dbReference type="SUPFAM" id="SSF51905">
    <property type="entry name" value="FAD/NAD(P)-binding domain"/>
    <property type="match status" value="1"/>
</dbReference>
<comment type="similarity">
    <text evidence="1">Belongs to the paxM FAD-dependent monooxygenase family.</text>
</comment>
<dbReference type="Proteomes" id="UP000002038">
    <property type="component" value="Unassembled WGS sequence"/>
</dbReference>
<dbReference type="STRING" id="559298.A0A179V2F8"/>
<keyword evidence="3" id="KW-0274">FAD</keyword>
<dbReference type="InterPro" id="IPR002938">
    <property type="entry name" value="FAD-bd"/>
</dbReference>
<evidence type="ECO:0000259" key="6">
    <source>
        <dbReference type="Pfam" id="PF01494"/>
    </source>
</evidence>
<evidence type="ECO:0000256" key="5">
    <source>
        <dbReference type="ARBA" id="ARBA00023033"/>
    </source>
</evidence>
<dbReference type="PANTHER" id="PTHR13789:SF309">
    <property type="entry name" value="PUTATIVE (AFU_ORTHOLOGUE AFUA_6G14510)-RELATED"/>
    <property type="match status" value="1"/>
</dbReference>
<keyword evidence="8" id="KW-1185">Reference proteome</keyword>
<evidence type="ECO:0000313" key="7">
    <source>
        <dbReference type="EMBL" id="OAT13511.1"/>
    </source>
</evidence>
<dbReference type="RefSeq" id="XP_031580945.1">
    <property type="nucleotide sequence ID" value="XM_031725469.1"/>
</dbReference>
<evidence type="ECO:0000256" key="1">
    <source>
        <dbReference type="ARBA" id="ARBA00007992"/>
    </source>
</evidence>
<protein>
    <recommendedName>
        <fullName evidence="6">FAD-binding domain-containing protein</fullName>
    </recommendedName>
</protein>
<dbReference type="InterPro" id="IPR050493">
    <property type="entry name" value="FAD-dep_Monooxygenase_BioMet"/>
</dbReference>
<keyword evidence="4" id="KW-0560">Oxidoreductase</keyword>
<evidence type="ECO:0000256" key="4">
    <source>
        <dbReference type="ARBA" id="ARBA00023002"/>
    </source>
</evidence>
<dbReference type="AlphaFoldDB" id="A0A179V2F8"/>
<gene>
    <name evidence="7" type="ORF">BDBG_17835</name>
</gene>
<dbReference type="EMBL" id="GG657474">
    <property type="protein sequence ID" value="OAT13511.1"/>
    <property type="molecule type" value="Genomic_DNA"/>
</dbReference>
<dbReference type="VEuPathDB" id="FungiDB:BDBG_17835"/>
<keyword evidence="5" id="KW-0503">Monooxygenase</keyword>
<sequence length="210" mass="22941">MELPQHVAIVGGGLSGLSLSLALQKVNIPCTVYEERAESYETGGGITLSPNILDELGVYDRVRDKGYHFDTLAFSDNDGAIKDVYYFGSEKLYGYRGFRIMSIKDSEKEVAIEFADGSVESSDIVVGADGIHSAIRKHIVPDVKPGYSGLMAINSACSRSGLLIPENFHLPATVMSKVDAFLMRFPEKDKEGWDALAADKQGLLDMLRDN</sequence>
<proteinExistence type="inferred from homology"/>
<reference evidence="8" key="1">
    <citation type="journal article" date="2015" name="PLoS Genet.">
        <title>The dynamic genome and transcriptome of the human fungal pathogen Blastomyces and close relative Emmonsia.</title>
        <authorList>
            <person name="Munoz J.F."/>
            <person name="Gauthier G.M."/>
            <person name="Desjardins C.A."/>
            <person name="Gallo J.E."/>
            <person name="Holder J."/>
            <person name="Sullivan T.D."/>
            <person name="Marty A.J."/>
            <person name="Carmen J.C."/>
            <person name="Chen Z."/>
            <person name="Ding L."/>
            <person name="Gujja S."/>
            <person name="Magrini V."/>
            <person name="Misas E."/>
            <person name="Mitreva M."/>
            <person name="Priest M."/>
            <person name="Saif S."/>
            <person name="Whiston E.A."/>
            <person name="Young S."/>
            <person name="Zeng Q."/>
            <person name="Goldman W.E."/>
            <person name="Mardis E.R."/>
            <person name="Taylor J.W."/>
            <person name="McEwen J.G."/>
            <person name="Clay O.K."/>
            <person name="Klein B.S."/>
            <person name="Cuomo C.A."/>
        </authorList>
    </citation>
    <scope>NUCLEOTIDE SEQUENCE [LARGE SCALE GENOMIC DNA]</scope>
    <source>
        <strain evidence="8">SLH14081</strain>
    </source>
</reference>
<dbReference type="KEGG" id="bgh:BDBG_17835"/>
<evidence type="ECO:0000256" key="3">
    <source>
        <dbReference type="ARBA" id="ARBA00022827"/>
    </source>
</evidence>
<evidence type="ECO:0000313" key="8">
    <source>
        <dbReference type="Proteomes" id="UP000002038"/>
    </source>
</evidence>
<dbReference type="GeneID" id="8501432"/>
<dbReference type="Gene3D" id="3.50.50.60">
    <property type="entry name" value="FAD/NAD(P)-binding domain"/>
    <property type="match status" value="1"/>
</dbReference>
<keyword evidence="2" id="KW-0285">Flavoprotein</keyword>
<organism evidence="7 8">
    <name type="scientific">Blastomyces gilchristii (strain SLH14081)</name>
    <name type="common">Blastomyces dermatitidis</name>
    <dbReference type="NCBI Taxonomy" id="559298"/>
    <lineage>
        <taxon>Eukaryota</taxon>
        <taxon>Fungi</taxon>
        <taxon>Dikarya</taxon>
        <taxon>Ascomycota</taxon>
        <taxon>Pezizomycotina</taxon>
        <taxon>Eurotiomycetes</taxon>
        <taxon>Eurotiomycetidae</taxon>
        <taxon>Onygenales</taxon>
        <taxon>Ajellomycetaceae</taxon>
        <taxon>Blastomyces</taxon>
    </lineage>
</organism>
<dbReference type="GO" id="GO:0004497">
    <property type="term" value="F:monooxygenase activity"/>
    <property type="evidence" value="ECO:0007669"/>
    <property type="project" value="UniProtKB-KW"/>
</dbReference>